<dbReference type="EMBL" id="FRAN01000001">
    <property type="protein sequence ID" value="SHJ95109.1"/>
    <property type="molecule type" value="Genomic_DNA"/>
</dbReference>
<dbReference type="InterPro" id="IPR036388">
    <property type="entry name" value="WH-like_DNA-bd_sf"/>
</dbReference>
<dbReference type="Gene3D" id="1.10.10.10">
    <property type="entry name" value="Winged helix-like DNA-binding domain superfamily/Winged helix DNA-binding domain"/>
    <property type="match status" value="1"/>
</dbReference>
<reference evidence="3" key="2">
    <citation type="submission" date="2016-11" db="EMBL/GenBank/DDBJ databases">
        <authorList>
            <person name="Jaros S."/>
            <person name="Januszkiewicz K."/>
            <person name="Wedrychowicz H."/>
        </authorList>
    </citation>
    <scope>NUCLEOTIDE SEQUENCE [LARGE SCALE GENOMIC DNA]</scope>
    <source>
        <strain evidence="3">DX253</strain>
    </source>
</reference>
<dbReference type="STRING" id="797209.GCA_000376445_00884"/>
<keyword evidence="5" id="KW-1185">Reference proteome</keyword>
<dbReference type="InterPro" id="IPR036390">
    <property type="entry name" value="WH_DNA-bd_sf"/>
</dbReference>
<dbReference type="PATRIC" id="fig|797209.4.peg.2536"/>
<dbReference type="AlphaFoldDB" id="E7QUU3"/>
<evidence type="ECO:0000313" key="4">
    <source>
        <dbReference type="Proteomes" id="UP000003751"/>
    </source>
</evidence>
<evidence type="ECO:0000313" key="3">
    <source>
        <dbReference type="EMBL" id="SHJ95109.1"/>
    </source>
</evidence>
<dbReference type="EMBL" id="AEMG01000012">
    <property type="protein sequence ID" value="EFW91750.1"/>
    <property type="molecule type" value="Genomic_DNA"/>
</dbReference>
<dbReference type="SUPFAM" id="SSF46785">
    <property type="entry name" value="Winged helix' DNA-binding domain"/>
    <property type="match status" value="1"/>
</dbReference>
<dbReference type="Proteomes" id="UP000003751">
    <property type="component" value="Unassembled WGS sequence"/>
</dbReference>
<feature type="domain" description="DUF7344" evidence="1">
    <location>
        <begin position="25"/>
        <end position="91"/>
    </location>
</feature>
<evidence type="ECO:0000313" key="5">
    <source>
        <dbReference type="Proteomes" id="UP000184203"/>
    </source>
</evidence>
<dbReference type="Pfam" id="PF24035">
    <property type="entry name" value="DUF7344"/>
    <property type="match status" value="1"/>
</dbReference>
<name>E7QUU3_HALPU</name>
<proteinExistence type="predicted"/>
<evidence type="ECO:0000313" key="2">
    <source>
        <dbReference type="EMBL" id="EFW91750.1"/>
    </source>
</evidence>
<accession>E7QUU3</accession>
<dbReference type="InterPro" id="IPR055768">
    <property type="entry name" value="DUF7344"/>
</dbReference>
<dbReference type="RefSeq" id="WP_007980416.1">
    <property type="nucleotide sequence ID" value="NZ_AEMG01000012.1"/>
</dbReference>
<dbReference type="Proteomes" id="UP000184203">
    <property type="component" value="Unassembled WGS sequence"/>
</dbReference>
<protein>
    <recommendedName>
        <fullName evidence="1">DUF7344 domain-containing protein</fullName>
    </recommendedName>
</protein>
<gene>
    <name evidence="3" type="ORF">SAMN05444342_0052</name>
    <name evidence="2" type="ORF">ZOD2009_12892</name>
</gene>
<reference evidence="2 4" key="1">
    <citation type="journal article" date="2014" name="ISME J.">
        <title>Trehalose/2-sulfotrehalose biosynthesis and glycine-betaine uptake are widely spread mechanisms for osmoadaptation in the Halobacteriales.</title>
        <authorList>
            <person name="Youssef N.H."/>
            <person name="Savage-Ashlock K.N."/>
            <person name="McCully A.L."/>
            <person name="Luedtke B."/>
            <person name="Shaw E.I."/>
            <person name="Hoff W.D."/>
            <person name="Elshahed M.S."/>
        </authorList>
    </citation>
    <scope>NUCLEOTIDE SEQUENCE [LARGE SCALE GENOMIC DNA]</scope>
    <source>
        <strain evidence="2 4">DX253</strain>
    </source>
</reference>
<sequence length="111" mass="12541">MTIETIPRDGSRWDDATTPSLNAIFKVLSVPTRREALVVIRSEDEPIPVSELADRLDGETDRMRIALVHVHLPMLDEAGLVAWDSERESVEFVDFPDAYEDLFEVADSSVR</sequence>
<dbReference type="OrthoDB" id="247722at2157"/>
<evidence type="ECO:0000259" key="1">
    <source>
        <dbReference type="Pfam" id="PF24035"/>
    </source>
</evidence>
<reference evidence="5" key="3">
    <citation type="submission" date="2016-11" db="EMBL/GenBank/DDBJ databases">
        <authorList>
            <person name="Varghese N."/>
            <person name="Submissions S."/>
        </authorList>
    </citation>
    <scope>NUCLEOTIDE SEQUENCE [LARGE SCALE GENOMIC DNA]</scope>
    <source>
        <strain evidence="5">DX253</strain>
    </source>
</reference>
<organism evidence="2 4">
    <name type="scientific">Haladaptatus paucihalophilus DX253</name>
    <dbReference type="NCBI Taxonomy" id="797209"/>
    <lineage>
        <taxon>Archaea</taxon>
        <taxon>Methanobacteriati</taxon>
        <taxon>Methanobacteriota</taxon>
        <taxon>Stenosarchaea group</taxon>
        <taxon>Halobacteria</taxon>
        <taxon>Halobacteriales</taxon>
        <taxon>Haladaptataceae</taxon>
        <taxon>Haladaptatus</taxon>
    </lineage>
</organism>